<name>A0A0F8W0M5_9ZZZZ</name>
<dbReference type="EMBL" id="LAZR01068159">
    <property type="protein sequence ID" value="KKK50163.1"/>
    <property type="molecule type" value="Genomic_DNA"/>
</dbReference>
<reference evidence="1" key="1">
    <citation type="journal article" date="2015" name="Nature">
        <title>Complex archaea that bridge the gap between prokaryotes and eukaryotes.</title>
        <authorList>
            <person name="Spang A."/>
            <person name="Saw J.H."/>
            <person name="Jorgensen S.L."/>
            <person name="Zaremba-Niedzwiedzka K."/>
            <person name="Martijn J."/>
            <person name="Lind A.E."/>
            <person name="van Eijk R."/>
            <person name="Schleper C."/>
            <person name="Guy L."/>
            <person name="Ettema T.J."/>
        </authorList>
    </citation>
    <scope>NUCLEOTIDE SEQUENCE</scope>
</reference>
<feature type="non-terminal residue" evidence="1">
    <location>
        <position position="1"/>
    </location>
</feature>
<comment type="caution">
    <text evidence="1">The sequence shown here is derived from an EMBL/GenBank/DDBJ whole genome shotgun (WGS) entry which is preliminary data.</text>
</comment>
<dbReference type="AlphaFoldDB" id="A0A0F8W0M5"/>
<gene>
    <name evidence="1" type="ORF">LCGC14_3127790</name>
</gene>
<protein>
    <submittedName>
        <fullName evidence="1">Uncharacterized protein</fullName>
    </submittedName>
</protein>
<accession>A0A0F8W0M5</accession>
<organism evidence="1">
    <name type="scientific">marine sediment metagenome</name>
    <dbReference type="NCBI Taxonomy" id="412755"/>
    <lineage>
        <taxon>unclassified sequences</taxon>
        <taxon>metagenomes</taxon>
        <taxon>ecological metagenomes</taxon>
    </lineage>
</organism>
<evidence type="ECO:0000313" key="1">
    <source>
        <dbReference type="EMBL" id="KKK50163.1"/>
    </source>
</evidence>
<sequence>HYPITNITSLSENDTALVEDTNFESLEQDLEVGRIVRISGTSSTGWAAGRRNVKTTYDHGFVSVPDSLVTAATALVVAKYFETVQSGKGWRGLLSKGVDPNAATTYDKAIWERETIPAMRPYRQAHA</sequence>
<proteinExistence type="predicted"/>